<protein>
    <recommendedName>
        <fullName evidence="1">UPF0597 protein SAMN05660299_01576</fullName>
    </recommendedName>
</protein>
<sequence length="431" mass="45347">MTQTMKWETMIEIMKKNVMPATGCTEPISLAYAAAVAAKHLGYPAERVEAYVSANLMKNGMGVTVPGTGRPGLQMAAAIGALDGDAEGGLQVLGNLHEDKVTEAKNMVDSGLATVAVKDVPQVLYSEANVYGQGHCVQVCIADSHTHIIFIKKDEEIVFSLPQNETAEIDPDVKFLRSLTFYDIYEFAVKAPLPMLSFIKEAATLNDALSEIGLSGEYGLGMGHAMADKIDKNLIGTDLFNQVVMRTTAAADARMGGAPYAAMSNSGSGNQGICATVPVTVVARHLGAEEEKLIRALAFSHMTAIYIHGFLPKLSALCCGLTSSMGGAAGMALLMTGDYDTAARALSSMTGDVTGMVCDGAANSCAMKVGSASGSAFRSVMLALDGKRVSGNEGLVSDTVDESLRNIGVLATKGMQETDKQILDIMLHKNQ</sequence>
<dbReference type="AlphaFoldDB" id="A0A1G9WAQ0"/>
<keyword evidence="4" id="KW-1185">Reference proteome</keyword>
<dbReference type="STRING" id="349095.SAMN05660299_01576"/>
<dbReference type="GO" id="GO:0080146">
    <property type="term" value="F:L-cysteine desulfhydrase activity"/>
    <property type="evidence" value="ECO:0007669"/>
    <property type="project" value="TreeGrafter"/>
</dbReference>
<dbReference type="InterPro" id="IPR021144">
    <property type="entry name" value="UPF0597"/>
</dbReference>
<proteinExistence type="inferred from homology"/>
<dbReference type="PIRSF" id="PIRSF006054">
    <property type="entry name" value="UCP006054"/>
    <property type="match status" value="1"/>
</dbReference>
<accession>A0A1G9WAQ0</accession>
<evidence type="ECO:0000256" key="1">
    <source>
        <dbReference type="HAMAP-Rule" id="MF_01845"/>
    </source>
</evidence>
<dbReference type="RefSeq" id="WP_342707192.1">
    <property type="nucleotide sequence ID" value="NZ_FNHQ01000014.1"/>
</dbReference>
<dbReference type="Pfam" id="PF03313">
    <property type="entry name" value="SDH_alpha"/>
    <property type="match status" value="1"/>
</dbReference>
<dbReference type="GO" id="GO:0019450">
    <property type="term" value="P:L-cysteine catabolic process to pyruvate"/>
    <property type="evidence" value="ECO:0007669"/>
    <property type="project" value="TreeGrafter"/>
</dbReference>
<feature type="domain" description="Serine dehydratase-like alpha subunit" evidence="2">
    <location>
        <begin position="195"/>
        <end position="424"/>
    </location>
</feature>
<evidence type="ECO:0000313" key="3">
    <source>
        <dbReference type="EMBL" id="SDM81592.1"/>
    </source>
</evidence>
<dbReference type="PANTHER" id="PTHR30501">
    <property type="entry name" value="UPF0597 PROTEIN YHAM"/>
    <property type="match status" value="1"/>
</dbReference>
<gene>
    <name evidence="3" type="ORF">SAMN05660299_01576</name>
</gene>
<organism evidence="3 4">
    <name type="scientific">Megasphaera paucivorans</name>
    <dbReference type="NCBI Taxonomy" id="349095"/>
    <lineage>
        <taxon>Bacteria</taxon>
        <taxon>Bacillati</taxon>
        <taxon>Bacillota</taxon>
        <taxon>Negativicutes</taxon>
        <taxon>Veillonellales</taxon>
        <taxon>Veillonellaceae</taxon>
        <taxon>Megasphaera</taxon>
    </lineage>
</organism>
<evidence type="ECO:0000259" key="2">
    <source>
        <dbReference type="Pfam" id="PF03313"/>
    </source>
</evidence>
<dbReference type="EMBL" id="FNHQ01000014">
    <property type="protein sequence ID" value="SDM81592.1"/>
    <property type="molecule type" value="Genomic_DNA"/>
</dbReference>
<reference evidence="3 4" key="1">
    <citation type="submission" date="2016-10" db="EMBL/GenBank/DDBJ databases">
        <authorList>
            <person name="de Groot N.N."/>
        </authorList>
    </citation>
    <scope>NUCLEOTIDE SEQUENCE [LARGE SCALE GENOMIC DNA]</scope>
    <source>
        <strain evidence="3 4">DSM 16981</strain>
    </source>
</reference>
<name>A0A1G9WAQ0_9FIRM</name>
<comment type="similarity">
    <text evidence="1">Belongs to the UPF0597 family.</text>
</comment>
<dbReference type="HAMAP" id="MF_01845">
    <property type="entry name" value="UPF0597"/>
    <property type="match status" value="1"/>
</dbReference>
<dbReference type="PANTHER" id="PTHR30501:SF2">
    <property type="entry name" value="UPF0597 PROTEIN YHAM"/>
    <property type="match status" value="1"/>
</dbReference>
<evidence type="ECO:0000313" key="4">
    <source>
        <dbReference type="Proteomes" id="UP000199309"/>
    </source>
</evidence>
<dbReference type="Proteomes" id="UP000199309">
    <property type="component" value="Unassembled WGS sequence"/>
</dbReference>
<dbReference type="InterPro" id="IPR005130">
    <property type="entry name" value="Ser_deHydtase-like_asu"/>
</dbReference>